<feature type="site" description="Interaction with DNA" evidence="9">
    <location>
        <position position="501"/>
    </location>
</feature>
<dbReference type="PATRIC" id="fig|1237085.11.peg.17"/>
<keyword evidence="13" id="KW-1185">Reference proteome</keyword>
<comment type="function">
    <text evidence="9">Releases the supercoiling and torsional tension of DNA, which is introduced during the DNA replication and transcription, by transiently cleaving and rejoining one strand of the DNA duplex. Introduces a single-strand break via transesterification at a target site in duplex DNA. The scissile phosphodiester is attacked by the catalytic tyrosine of the enzyme, resulting in the formation of a DNA-(5'-phosphotyrosyl)-enzyme intermediate and the expulsion of a 3'-OH DNA strand. The free DNA strand then undergoes passage around the unbroken strand, thus removing DNA supercoils. Finally, in the religation step, the DNA 3'-OH attacks the covalent intermediate to expel the active-site tyrosine and restore the DNA phosphodiester backbone.</text>
</comment>
<evidence type="ECO:0000256" key="9">
    <source>
        <dbReference type="HAMAP-Rule" id="MF_00952"/>
    </source>
</evidence>
<feature type="site" description="Interaction with DNA" evidence="9">
    <location>
        <position position="165"/>
    </location>
</feature>
<dbReference type="InterPro" id="IPR003601">
    <property type="entry name" value="Topo_IA_2"/>
</dbReference>
<dbReference type="PROSITE" id="PS50880">
    <property type="entry name" value="TOPRIM"/>
    <property type="match status" value="1"/>
</dbReference>
<dbReference type="FunCoup" id="K0IBM4">
    <property type="interactions" value="152"/>
</dbReference>
<dbReference type="GO" id="GO:0006281">
    <property type="term" value="P:DNA repair"/>
    <property type="evidence" value="ECO:0007669"/>
    <property type="project" value="TreeGrafter"/>
</dbReference>
<feature type="site" description="Interaction with DNA" evidence="9">
    <location>
        <position position="314"/>
    </location>
</feature>
<dbReference type="Gene3D" id="3.40.50.140">
    <property type="match status" value="1"/>
</dbReference>
<dbReference type="CDD" id="cd00186">
    <property type="entry name" value="TOP1Ac"/>
    <property type="match status" value="1"/>
</dbReference>
<dbReference type="InterPro" id="IPR005739">
    <property type="entry name" value="TopoI_arch"/>
</dbReference>
<keyword evidence="4" id="KW-0862">Zinc</keyword>
<dbReference type="InterPro" id="IPR013824">
    <property type="entry name" value="Topo_IA_cen_sub1"/>
</dbReference>
<sequence length="685" mass="75013">MYTLVVCEKPDAARRIAQALGDPKESKPAGISVFDVANSDCHYKVCSALGHLYGLADSTKNRSVYPVLDLEWAPVDKNPRAARAIKVISELSKNASAFVHACDYDQEGEVIGHNILQYACGGKYEKALRAKFSTLTDEEIRESFASLERPSGGLAEAGRSRHMLDFIYGVNLSRALAQSLKMASNGYCNLSIGRVQGPTLAFAVDRELEIRLHVPDPYWTIAAQFEKNNQTFSAQYEKPKVGTLAEAKSIVSACIGRDGTVSDVVDSKAVLGPPTPFNIGDLQREAYRLFKLGPGYTLAIAEKLYLQALISYPRTSSQKLPPSIGYGKIISSLSRIGGYGQLTSMLLSKGRLVPNEGRMTDPAHPAIYPTGVAPQQKLSSLEFKVYDLVVKRFLATFGDPAISRHTDVSIDVNSHTFKAQGRSPVYEGWMVFYKPHVRLEQHELPELRKGDLVKNLGIDMEEKFTQPPYRYNQASLLAKMEQEQIGTKATRADIIATLFKRNYIASSVRGGIEVTDLGFAVIDSMRTFVPAIISTSLTRSMEEQLEKVEQGSAESVLVIEQAVDKLIESLSAFIEKEVDIGARIGNAASSSANGAQAATMIGSCPVCKKGQLRMIKSYKTKKRFVGCSNYSGGCKATAPLPQKGAIRVLGKACPECGWPIVGVVFARRSKHWKICVNMQCPSKKK</sequence>
<evidence type="ECO:0000256" key="8">
    <source>
        <dbReference type="ARBA" id="ARBA00023235"/>
    </source>
</evidence>
<dbReference type="InterPro" id="IPR006171">
    <property type="entry name" value="TOPRIM_dom"/>
</dbReference>
<dbReference type="Pfam" id="PF01131">
    <property type="entry name" value="Topoisom_bac"/>
    <property type="match status" value="1"/>
</dbReference>
<comment type="catalytic activity">
    <reaction evidence="1 9">
        <text>ATP-independent breakage of single-stranded DNA, followed by passage and rejoining.</text>
        <dbReference type="EC" id="5.6.2.1"/>
    </reaction>
</comment>
<keyword evidence="7 9" id="KW-0238">DNA-binding</keyword>
<dbReference type="STRING" id="1237085.Ngar_c00150"/>
<proteinExistence type="inferred from homology"/>
<feature type="region of interest" description="Interaction with DNA" evidence="9">
    <location>
        <begin position="191"/>
        <end position="196"/>
    </location>
</feature>
<dbReference type="GO" id="GO:0003677">
    <property type="term" value="F:DNA binding"/>
    <property type="evidence" value="ECO:0007669"/>
    <property type="project" value="UniProtKB-KW"/>
</dbReference>
<dbReference type="InterPro" id="IPR023405">
    <property type="entry name" value="Topo_IA_core_domain"/>
</dbReference>
<dbReference type="PRINTS" id="PR00417">
    <property type="entry name" value="PRTPISMRASEI"/>
</dbReference>
<protein>
    <recommendedName>
        <fullName evidence="9">DNA topoisomerase 1</fullName>
        <ecNumber evidence="9">5.6.2.1</ecNumber>
    </recommendedName>
    <alternativeName>
        <fullName evidence="9">DNA topoisomerase I</fullName>
    </alternativeName>
</protein>
<accession>K0IBM4</accession>
<dbReference type="GeneID" id="13796191"/>
<dbReference type="SMART" id="SM00437">
    <property type="entry name" value="TOP1Ac"/>
    <property type="match status" value="1"/>
</dbReference>
<dbReference type="InterPro" id="IPR013825">
    <property type="entry name" value="Topo_IA_cen_sub2"/>
</dbReference>
<dbReference type="InterPro" id="IPR013826">
    <property type="entry name" value="Topo_IA_cen_sub3"/>
</dbReference>
<evidence type="ECO:0000256" key="3">
    <source>
        <dbReference type="ARBA" id="ARBA00022723"/>
    </source>
</evidence>
<keyword evidence="6 9" id="KW-0799">Topoisomerase</keyword>
<dbReference type="GO" id="GO:0006310">
    <property type="term" value="P:DNA recombination"/>
    <property type="evidence" value="ECO:0007669"/>
    <property type="project" value="TreeGrafter"/>
</dbReference>
<dbReference type="InterPro" id="IPR028612">
    <property type="entry name" value="Topoisom_1_IA"/>
</dbReference>
<dbReference type="Pfam" id="PF01751">
    <property type="entry name" value="Toprim"/>
    <property type="match status" value="1"/>
</dbReference>
<dbReference type="InterPro" id="IPR023406">
    <property type="entry name" value="Topo_IA_AS"/>
</dbReference>
<evidence type="ECO:0000256" key="5">
    <source>
        <dbReference type="ARBA" id="ARBA00022842"/>
    </source>
</evidence>
<evidence type="ECO:0000313" key="12">
    <source>
        <dbReference type="EMBL" id="AFU56965.1"/>
    </source>
</evidence>
<evidence type="ECO:0000256" key="6">
    <source>
        <dbReference type="ARBA" id="ARBA00023029"/>
    </source>
</evidence>
<feature type="domain" description="Toprim" evidence="10">
    <location>
        <begin position="2"/>
        <end position="140"/>
    </location>
</feature>
<reference evidence="12 13" key="1">
    <citation type="journal article" date="2012" name="Environ. Microbiol.">
        <title>The genome of the ammonia-oxidizing Candidatus Nitrososphaera gargensis: insights into metabolic versatility and environmental adaptations.</title>
        <authorList>
            <person name="Spang A."/>
            <person name="Poehlein A."/>
            <person name="Offre P."/>
            <person name="Zumbragel S."/>
            <person name="Haider S."/>
            <person name="Rychlik N."/>
            <person name="Nowka B."/>
            <person name="Schmeisser C."/>
            <person name="Lebedeva E.V."/>
            <person name="Rattei T."/>
            <person name="Bohm C."/>
            <person name="Schmid M."/>
            <person name="Galushko A."/>
            <person name="Hatzenpichler R."/>
            <person name="Weinmaier T."/>
            <person name="Daniel R."/>
            <person name="Schleper C."/>
            <person name="Spieck E."/>
            <person name="Streit W."/>
            <person name="Wagner M."/>
        </authorList>
    </citation>
    <scope>NUCLEOTIDE SEQUENCE [LARGE SCALE GENOMIC DNA]</scope>
    <source>
        <strain evidence="13">Ga9.2</strain>
    </source>
</reference>
<dbReference type="EMBL" id="CP002408">
    <property type="protein sequence ID" value="AFU56965.1"/>
    <property type="molecule type" value="Genomic_DNA"/>
</dbReference>
<gene>
    <name evidence="9 12" type="primary">topA</name>
    <name evidence="12" type="ordered locus">Ngar_c00150</name>
</gene>
<feature type="site" description="Interaction with DNA" evidence="9">
    <location>
        <position position="51"/>
    </location>
</feature>
<dbReference type="GO" id="GO:0006265">
    <property type="term" value="P:DNA topological change"/>
    <property type="evidence" value="ECO:0007669"/>
    <property type="project" value="UniProtKB-UniRule"/>
</dbReference>
<dbReference type="InterPro" id="IPR034144">
    <property type="entry name" value="TOPRIM_TopoIII"/>
</dbReference>
<dbReference type="PROSITE" id="PS00396">
    <property type="entry name" value="TOPO_IA_1"/>
    <property type="match status" value="1"/>
</dbReference>
<dbReference type="Gene3D" id="1.10.460.10">
    <property type="entry name" value="Topoisomerase I, domain 2"/>
    <property type="match status" value="1"/>
</dbReference>
<evidence type="ECO:0000256" key="2">
    <source>
        <dbReference type="ARBA" id="ARBA00009446"/>
    </source>
</evidence>
<dbReference type="HOGENOM" id="CLU_002929_5_2_2"/>
<keyword evidence="3" id="KW-0479">Metal-binding</keyword>
<comment type="caution">
    <text evidence="9">Lacks conserved residue(s) required for the propagation of feature annotation.</text>
</comment>
<keyword evidence="8 9" id="KW-0413">Isomerase</keyword>
<comment type="subunit">
    <text evidence="9">Monomer.</text>
</comment>
<dbReference type="InterPro" id="IPR003602">
    <property type="entry name" value="Topo_IA_DNA-bd_dom"/>
</dbReference>
<dbReference type="Gene3D" id="2.70.20.10">
    <property type="entry name" value="Topoisomerase I, domain 3"/>
    <property type="match status" value="1"/>
</dbReference>
<dbReference type="GO" id="GO:0003917">
    <property type="term" value="F:DNA topoisomerase type I (single strand cut, ATP-independent) activity"/>
    <property type="evidence" value="ECO:0007669"/>
    <property type="project" value="UniProtKB-UniRule"/>
</dbReference>
<dbReference type="AlphaFoldDB" id="K0IBM4"/>
<name>K0IBM4_NITGG</name>
<dbReference type="EC" id="5.6.2.1" evidence="9"/>
<dbReference type="RefSeq" id="WP_015017538.1">
    <property type="nucleotide sequence ID" value="NC_018719.1"/>
</dbReference>
<dbReference type="Proteomes" id="UP000008037">
    <property type="component" value="Chromosome"/>
</dbReference>
<evidence type="ECO:0000256" key="1">
    <source>
        <dbReference type="ARBA" id="ARBA00000213"/>
    </source>
</evidence>
<evidence type="ECO:0000259" key="11">
    <source>
        <dbReference type="PROSITE" id="PS52039"/>
    </source>
</evidence>
<keyword evidence="5" id="KW-0460">Magnesium</keyword>
<dbReference type="PANTHER" id="PTHR11390">
    <property type="entry name" value="PROKARYOTIC DNA TOPOISOMERASE"/>
    <property type="match status" value="1"/>
</dbReference>
<organism evidence="12 13">
    <name type="scientific">Nitrososphaera gargensis (strain Ga9.2)</name>
    <dbReference type="NCBI Taxonomy" id="1237085"/>
    <lineage>
        <taxon>Archaea</taxon>
        <taxon>Nitrososphaerota</taxon>
        <taxon>Nitrososphaeria</taxon>
        <taxon>Nitrososphaerales</taxon>
        <taxon>Nitrososphaeraceae</taxon>
        <taxon>Nitrososphaera</taxon>
    </lineage>
</organism>
<dbReference type="InterPro" id="IPR013497">
    <property type="entry name" value="Topo_IA_cen"/>
</dbReference>
<evidence type="ECO:0000256" key="7">
    <source>
        <dbReference type="ARBA" id="ARBA00023125"/>
    </source>
</evidence>
<evidence type="ECO:0000313" key="13">
    <source>
        <dbReference type="Proteomes" id="UP000008037"/>
    </source>
</evidence>
<feature type="site" description="Interaction with DNA" evidence="9">
    <location>
        <position position="161"/>
    </location>
</feature>
<feature type="active site" description="O-(5'-phospho-DNA)-tyrosine intermediate" evidence="9">
    <location>
        <position position="312"/>
    </location>
</feature>
<dbReference type="KEGG" id="nga:Ngar_c00150"/>
<dbReference type="SMART" id="SM00493">
    <property type="entry name" value="TOPRIM"/>
    <property type="match status" value="1"/>
</dbReference>
<dbReference type="InParanoid" id="K0IBM4"/>
<dbReference type="PANTHER" id="PTHR11390:SF26">
    <property type="entry name" value="DNA TOPOISOMERASE 1"/>
    <property type="match status" value="1"/>
</dbReference>
<dbReference type="NCBIfam" id="TIGR01057">
    <property type="entry name" value="topA_arch"/>
    <property type="match status" value="1"/>
</dbReference>
<feature type="domain" description="Topo IA-type catalytic" evidence="11">
    <location>
        <begin position="151"/>
        <end position="570"/>
    </location>
</feature>
<evidence type="ECO:0000259" key="10">
    <source>
        <dbReference type="PROSITE" id="PS50880"/>
    </source>
</evidence>
<evidence type="ECO:0000256" key="4">
    <source>
        <dbReference type="ARBA" id="ARBA00022833"/>
    </source>
</evidence>
<dbReference type="HAMAP" id="MF_00952">
    <property type="entry name" value="Topoisom_1_prok"/>
    <property type="match status" value="1"/>
</dbReference>
<dbReference type="SUPFAM" id="SSF56712">
    <property type="entry name" value="Prokaryotic type I DNA topoisomerase"/>
    <property type="match status" value="1"/>
</dbReference>
<dbReference type="InterPro" id="IPR000380">
    <property type="entry name" value="Topo_IA"/>
</dbReference>
<comment type="similarity">
    <text evidence="2 9">Belongs to the type IA topoisomerase family.</text>
</comment>
<dbReference type="PROSITE" id="PS52039">
    <property type="entry name" value="TOPO_IA_2"/>
    <property type="match status" value="1"/>
</dbReference>
<dbReference type="GO" id="GO:0046872">
    <property type="term" value="F:metal ion binding"/>
    <property type="evidence" value="ECO:0007669"/>
    <property type="project" value="UniProtKB-KW"/>
</dbReference>
<dbReference type="CDD" id="cd03362">
    <property type="entry name" value="TOPRIM_TopoIA_TopoIII"/>
    <property type="match status" value="1"/>
</dbReference>
<dbReference type="Gene3D" id="1.10.290.10">
    <property type="entry name" value="Topoisomerase I, domain 4"/>
    <property type="match status" value="1"/>
</dbReference>
<dbReference type="SMART" id="SM00436">
    <property type="entry name" value="TOP1Bc"/>
    <property type="match status" value="1"/>
</dbReference>
<dbReference type="OrthoDB" id="30963at2157"/>